<keyword evidence="3" id="KW-1185">Reference proteome</keyword>
<dbReference type="Proteomes" id="UP000633041">
    <property type="component" value="Unassembled WGS sequence"/>
</dbReference>
<evidence type="ECO:0000313" key="3">
    <source>
        <dbReference type="Proteomes" id="UP000633041"/>
    </source>
</evidence>
<protein>
    <submittedName>
        <fullName evidence="2">Uncharacterized protein</fullName>
    </submittedName>
</protein>
<keyword evidence="1" id="KW-0472">Membrane</keyword>
<evidence type="ECO:0000313" key="2">
    <source>
        <dbReference type="EMBL" id="GII06892.1"/>
    </source>
</evidence>
<gene>
    <name evidence="2" type="ORF">Ppa06_06900</name>
</gene>
<sequence length="96" mass="9939">MVGLVPKPVISVREADDAGGAVTSPVTASATTAATVAATAAATVLSPLLALLLILIGCPVLRVRAARREPSETFRSIRRNISMGKALRHAHPEACR</sequence>
<keyword evidence="1" id="KW-1133">Transmembrane helix</keyword>
<keyword evidence="1" id="KW-0812">Transmembrane</keyword>
<reference evidence="2 3" key="1">
    <citation type="submission" date="2021-01" db="EMBL/GenBank/DDBJ databases">
        <title>Whole genome shotgun sequence of Planomonospora parontospora subsp. parontospora NBRC 13880.</title>
        <authorList>
            <person name="Komaki H."/>
            <person name="Tamura T."/>
        </authorList>
    </citation>
    <scope>NUCLEOTIDE SEQUENCE [LARGE SCALE GENOMIC DNA]</scope>
    <source>
        <strain evidence="2 3">NBRC 13880</strain>
    </source>
</reference>
<name>A0ABQ4H438_9ACTN</name>
<feature type="transmembrane region" description="Helical" evidence="1">
    <location>
        <begin position="36"/>
        <end position="61"/>
    </location>
</feature>
<evidence type="ECO:0000256" key="1">
    <source>
        <dbReference type="SAM" id="Phobius"/>
    </source>
</evidence>
<organism evidence="2 3">
    <name type="scientific">Planomonospora parontospora subsp. parontospora</name>
    <dbReference type="NCBI Taxonomy" id="97194"/>
    <lineage>
        <taxon>Bacteria</taxon>
        <taxon>Bacillati</taxon>
        <taxon>Actinomycetota</taxon>
        <taxon>Actinomycetes</taxon>
        <taxon>Streptosporangiales</taxon>
        <taxon>Streptosporangiaceae</taxon>
        <taxon>Planomonospora</taxon>
    </lineage>
</organism>
<proteinExistence type="predicted"/>
<accession>A0ABQ4H438</accession>
<comment type="caution">
    <text evidence="2">The sequence shown here is derived from an EMBL/GenBank/DDBJ whole genome shotgun (WGS) entry which is preliminary data.</text>
</comment>
<dbReference type="EMBL" id="BOOL01000007">
    <property type="protein sequence ID" value="GII06892.1"/>
    <property type="molecule type" value="Genomic_DNA"/>
</dbReference>